<accession>A0ABW8KZX6</accession>
<name>A0ABW8KZX6_9GAMM</name>
<evidence type="ECO:0000313" key="1">
    <source>
        <dbReference type="EMBL" id="MFK3864460.1"/>
    </source>
</evidence>
<evidence type="ECO:0000313" key="2">
    <source>
        <dbReference type="Proteomes" id="UP001620262"/>
    </source>
</evidence>
<comment type="caution">
    <text evidence="1">The sequence shown here is derived from an EMBL/GenBank/DDBJ whole genome shotgun (WGS) entry which is preliminary data.</text>
</comment>
<keyword evidence="2" id="KW-1185">Reference proteome</keyword>
<dbReference type="RefSeq" id="WP_404675469.1">
    <property type="nucleotide sequence ID" value="NZ_JBJDOT010000013.1"/>
</dbReference>
<dbReference type="Proteomes" id="UP001620262">
    <property type="component" value="Unassembled WGS sequence"/>
</dbReference>
<proteinExistence type="predicted"/>
<sequence length="151" mass="17681">MNYLTREKAKELIRDLAFPKFFIDVINGTLNSPLDIYLGCPTLYYLNHEEQSAYNLGNILPLWEDAGGYTQYTYDIDNKNYITFDIEDGIASRYTWEALIKPVIYTLLENEYDEYENIEQTVMAVKLLLTDLSLEHSDKLVDDVKLEWENS</sequence>
<reference evidence="1 2" key="1">
    <citation type="submission" date="2024-11" db="EMBL/GenBank/DDBJ databases">
        <title>The Natural Products Discovery Center: Release of the First 8490 Sequenced Strains for Exploring Actinobacteria Biosynthetic Diversity.</title>
        <authorList>
            <person name="Kalkreuter E."/>
            <person name="Kautsar S.A."/>
            <person name="Yang D."/>
            <person name="Bader C.D."/>
            <person name="Teijaro C.N."/>
            <person name="Fluegel L."/>
            <person name="Davis C.M."/>
            <person name="Simpson J.R."/>
            <person name="Lauterbach L."/>
            <person name="Steele A.D."/>
            <person name="Gui C."/>
            <person name="Meng S."/>
            <person name="Li G."/>
            <person name="Viehrig K."/>
            <person name="Ye F."/>
            <person name="Su P."/>
            <person name="Kiefer A.F."/>
            <person name="Nichols A."/>
            <person name="Cepeda A.J."/>
            <person name="Yan W."/>
            <person name="Fan B."/>
            <person name="Jiang Y."/>
            <person name="Adhikari A."/>
            <person name="Zheng C.-J."/>
            <person name="Schuster L."/>
            <person name="Cowan T.M."/>
            <person name="Smanski M.J."/>
            <person name="Chevrette M.G."/>
            <person name="De Carvalho L.P.S."/>
            <person name="Shen B."/>
        </authorList>
    </citation>
    <scope>NUCLEOTIDE SEQUENCE [LARGE SCALE GENOMIC DNA]</scope>
    <source>
        <strain evidence="1 2">NPDC078403</strain>
    </source>
</reference>
<protein>
    <submittedName>
        <fullName evidence="1">Uncharacterized protein</fullName>
    </submittedName>
</protein>
<dbReference type="EMBL" id="JBJDOT010000013">
    <property type="protein sequence ID" value="MFK3864460.1"/>
    <property type="molecule type" value="Genomic_DNA"/>
</dbReference>
<organism evidence="1 2">
    <name type="scientific">Pseudoalteromonas rhizosphaerae</name>
    <dbReference type="NCBI Taxonomy" id="2518973"/>
    <lineage>
        <taxon>Bacteria</taxon>
        <taxon>Pseudomonadati</taxon>
        <taxon>Pseudomonadota</taxon>
        <taxon>Gammaproteobacteria</taxon>
        <taxon>Alteromonadales</taxon>
        <taxon>Pseudoalteromonadaceae</taxon>
        <taxon>Pseudoalteromonas</taxon>
    </lineage>
</organism>
<gene>
    <name evidence="1" type="ORF">ACI2JU_11290</name>
</gene>